<organism evidence="8 9">
    <name type="scientific">Algimonas porphyrae</name>
    <dbReference type="NCBI Taxonomy" id="1128113"/>
    <lineage>
        <taxon>Bacteria</taxon>
        <taxon>Pseudomonadati</taxon>
        <taxon>Pseudomonadota</taxon>
        <taxon>Alphaproteobacteria</taxon>
        <taxon>Maricaulales</taxon>
        <taxon>Robiginitomaculaceae</taxon>
        <taxon>Algimonas</taxon>
    </lineage>
</organism>
<gene>
    <name evidence="8" type="ORF">GCM10007854_21760</name>
</gene>
<keyword evidence="4" id="KW-0808">Transferase</keyword>
<comment type="caution">
    <text evidence="8">The sequence shown here is derived from an EMBL/GenBank/DDBJ whole genome shotgun (WGS) entry which is preliminary data.</text>
</comment>
<sequence length="453" mass="48487">MSRYIDAFERFLRIDRSIHAEDRLRARITYLCCLAYLGLLIVNVLFFAIRYHALSLSAGILAALCVIICTAIVGLRWTKSPSVYGLFATALPIASVFASATSSTSTDISMAMGGGINTPSLPLLCLGVLMVAMIGARWTIAVYALAVGALVFHLGALSTSITPSADAVVIIERRMMQILLVVALIGVTAYALSRMAYRALRKLEAAADRARKAEAARTDFLAKMSHEIRTPLHGIIGLSDMLTRARLPDEQVRPVELIYTSAGNLMHIIDEVLDMAKLEDGELQIAAEPFDPYPLIQDLCDLFAVKASEKGLWVGADLPASLPQILIGDEAHLRQILSNLLGNAIKFTHAGGVRIGARPVALERGVAAIQFYVQDTGVGIAEGEQAAVFDRFTQSASAKTSLTKGTGLGLSICRELTEMMGGTLQLQSVVGTGTTFHFTLQLPVADAGVAAIA</sequence>
<dbReference type="SMART" id="SM00387">
    <property type="entry name" value="HATPase_c"/>
    <property type="match status" value="1"/>
</dbReference>
<keyword evidence="6" id="KW-0812">Transmembrane</keyword>
<dbReference type="CDD" id="cd00082">
    <property type="entry name" value="HisKA"/>
    <property type="match status" value="1"/>
</dbReference>
<dbReference type="InterPro" id="IPR004358">
    <property type="entry name" value="Sig_transdc_His_kin-like_C"/>
</dbReference>
<dbReference type="PRINTS" id="PR00344">
    <property type="entry name" value="BCTRLSENSOR"/>
</dbReference>
<evidence type="ECO:0000256" key="2">
    <source>
        <dbReference type="ARBA" id="ARBA00012438"/>
    </source>
</evidence>
<dbReference type="PROSITE" id="PS50109">
    <property type="entry name" value="HIS_KIN"/>
    <property type="match status" value="1"/>
</dbReference>
<protein>
    <recommendedName>
        <fullName evidence="2">histidine kinase</fullName>
        <ecNumber evidence="2">2.7.13.3</ecNumber>
    </recommendedName>
</protein>
<dbReference type="Pfam" id="PF02518">
    <property type="entry name" value="HATPase_c"/>
    <property type="match status" value="1"/>
</dbReference>
<feature type="transmembrane region" description="Helical" evidence="6">
    <location>
        <begin position="28"/>
        <end position="49"/>
    </location>
</feature>
<dbReference type="InterPro" id="IPR003594">
    <property type="entry name" value="HATPase_dom"/>
</dbReference>
<dbReference type="InterPro" id="IPR036890">
    <property type="entry name" value="HATPase_C_sf"/>
</dbReference>
<evidence type="ECO:0000313" key="8">
    <source>
        <dbReference type="EMBL" id="GLQ21221.1"/>
    </source>
</evidence>
<dbReference type="InterPro" id="IPR036097">
    <property type="entry name" value="HisK_dim/P_sf"/>
</dbReference>
<keyword evidence="6" id="KW-0472">Membrane</keyword>
<dbReference type="InterPro" id="IPR003661">
    <property type="entry name" value="HisK_dim/P_dom"/>
</dbReference>
<evidence type="ECO:0000259" key="7">
    <source>
        <dbReference type="PROSITE" id="PS50109"/>
    </source>
</evidence>
<dbReference type="CDD" id="cd16922">
    <property type="entry name" value="HATPase_EvgS-ArcB-TorS-like"/>
    <property type="match status" value="1"/>
</dbReference>
<dbReference type="Pfam" id="PF00512">
    <property type="entry name" value="HisKA"/>
    <property type="match status" value="1"/>
</dbReference>
<evidence type="ECO:0000256" key="1">
    <source>
        <dbReference type="ARBA" id="ARBA00000085"/>
    </source>
</evidence>
<feature type="transmembrane region" description="Helical" evidence="6">
    <location>
        <begin position="82"/>
        <end position="100"/>
    </location>
</feature>
<dbReference type="EC" id="2.7.13.3" evidence="2"/>
<dbReference type="Proteomes" id="UP001161390">
    <property type="component" value="Unassembled WGS sequence"/>
</dbReference>
<evidence type="ECO:0000256" key="3">
    <source>
        <dbReference type="ARBA" id="ARBA00022553"/>
    </source>
</evidence>
<dbReference type="EMBL" id="BSNJ01000004">
    <property type="protein sequence ID" value="GLQ21221.1"/>
    <property type="molecule type" value="Genomic_DNA"/>
</dbReference>
<evidence type="ECO:0000313" key="9">
    <source>
        <dbReference type="Proteomes" id="UP001161390"/>
    </source>
</evidence>
<feature type="transmembrane region" description="Helical" evidence="6">
    <location>
        <begin position="174"/>
        <end position="192"/>
    </location>
</feature>
<reference evidence="8" key="2">
    <citation type="submission" date="2023-01" db="EMBL/GenBank/DDBJ databases">
        <title>Draft genome sequence of Algimonas porphyrae strain NBRC 108216.</title>
        <authorList>
            <person name="Sun Q."/>
            <person name="Mori K."/>
        </authorList>
    </citation>
    <scope>NUCLEOTIDE SEQUENCE</scope>
    <source>
        <strain evidence="8">NBRC 108216</strain>
    </source>
</reference>
<feature type="domain" description="Histidine kinase" evidence="7">
    <location>
        <begin position="223"/>
        <end position="444"/>
    </location>
</feature>
<dbReference type="RefSeq" id="WP_284372558.1">
    <property type="nucleotide sequence ID" value="NZ_BSNJ01000004.1"/>
</dbReference>
<dbReference type="InterPro" id="IPR005467">
    <property type="entry name" value="His_kinase_dom"/>
</dbReference>
<keyword evidence="5" id="KW-0418">Kinase</keyword>
<feature type="transmembrane region" description="Helical" evidence="6">
    <location>
        <begin position="55"/>
        <end position="75"/>
    </location>
</feature>
<keyword evidence="9" id="KW-1185">Reference proteome</keyword>
<name>A0ABQ5V120_9PROT</name>
<evidence type="ECO:0000256" key="5">
    <source>
        <dbReference type="ARBA" id="ARBA00022777"/>
    </source>
</evidence>
<keyword evidence="3" id="KW-0597">Phosphoprotein</keyword>
<dbReference type="Gene3D" id="3.30.565.10">
    <property type="entry name" value="Histidine kinase-like ATPase, C-terminal domain"/>
    <property type="match status" value="1"/>
</dbReference>
<dbReference type="Gene3D" id="1.10.287.130">
    <property type="match status" value="1"/>
</dbReference>
<feature type="transmembrane region" description="Helical" evidence="6">
    <location>
        <begin position="143"/>
        <end position="162"/>
    </location>
</feature>
<dbReference type="SUPFAM" id="SSF55874">
    <property type="entry name" value="ATPase domain of HSP90 chaperone/DNA topoisomerase II/histidine kinase"/>
    <property type="match status" value="1"/>
</dbReference>
<evidence type="ECO:0000256" key="6">
    <source>
        <dbReference type="SAM" id="Phobius"/>
    </source>
</evidence>
<keyword evidence="6" id="KW-1133">Transmembrane helix</keyword>
<evidence type="ECO:0000256" key="4">
    <source>
        <dbReference type="ARBA" id="ARBA00022679"/>
    </source>
</evidence>
<proteinExistence type="predicted"/>
<dbReference type="PANTHER" id="PTHR43047">
    <property type="entry name" value="TWO-COMPONENT HISTIDINE PROTEIN KINASE"/>
    <property type="match status" value="1"/>
</dbReference>
<dbReference type="SUPFAM" id="SSF47384">
    <property type="entry name" value="Homodimeric domain of signal transducing histidine kinase"/>
    <property type="match status" value="1"/>
</dbReference>
<comment type="catalytic activity">
    <reaction evidence="1">
        <text>ATP + protein L-histidine = ADP + protein N-phospho-L-histidine.</text>
        <dbReference type="EC" id="2.7.13.3"/>
    </reaction>
</comment>
<feature type="transmembrane region" description="Helical" evidence="6">
    <location>
        <begin position="120"/>
        <end position="136"/>
    </location>
</feature>
<reference evidence="8" key="1">
    <citation type="journal article" date="2014" name="Int. J. Syst. Evol. Microbiol.">
        <title>Complete genome of a new Firmicutes species belonging to the dominant human colonic microbiota ('Ruminococcus bicirculans') reveals two chromosomes and a selective capacity to utilize plant glucans.</title>
        <authorList>
            <consortium name="NISC Comparative Sequencing Program"/>
            <person name="Wegmann U."/>
            <person name="Louis P."/>
            <person name="Goesmann A."/>
            <person name="Henrissat B."/>
            <person name="Duncan S.H."/>
            <person name="Flint H.J."/>
        </authorList>
    </citation>
    <scope>NUCLEOTIDE SEQUENCE</scope>
    <source>
        <strain evidence="8">NBRC 108216</strain>
    </source>
</reference>
<accession>A0ABQ5V120</accession>
<dbReference type="SMART" id="SM00388">
    <property type="entry name" value="HisKA"/>
    <property type="match status" value="1"/>
</dbReference>